<proteinExistence type="predicted"/>
<organism evidence="1">
    <name type="scientific">viral metagenome</name>
    <dbReference type="NCBI Taxonomy" id="1070528"/>
    <lineage>
        <taxon>unclassified sequences</taxon>
        <taxon>metagenomes</taxon>
        <taxon>organismal metagenomes</taxon>
    </lineage>
</organism>
<dbReference type="EMBL" id="MN738934">
    <property type="protein sequence ID" value="QHT32287.1"/>
    <property type="molecule type" value="Genomic_DNA"/>
</dbReference>
<evidence type="ECO:0000313" key="1">
    <source>
        <dbReference type="EMBL" id="QHT32287.1"/>
    </source>
</evidence>
<reference evidence="1" key="1">
    <citation type="journal article" date="2020" name="Nature">
        <title>Giant virus diversity and host interactions through global metagenomics.</title>
        <authorList>
            <person name="Schulz F."/>
            <person name="Roux S."/>
            <person name="Paez-Espino D."/>
            <person name="Jungbluth S."/>
            <person name="Walsh D.A."/>
            <person name="Denef V.J."/>
            <person name="McMahon K.D."/>
            <person name="Konstantinidis K.T."/>
            <person name="Eloe-Fadrosh E.A."/>
            <person name="Kyrpides N.C."/>
            <person name="Woyke T."/>
        </authorList>
    </citation>
    <scope>NUCLEOTIDE SEQUENCE</scope>
    <source>
        <strain evidence="1">GVMAG-M-3300009159-65</strain>
    </source>
</reference>
<accession>A0A6C0ETB3</accession>
<dbReference type="AlphaFoldDB" id="A0A6C0ETB3"/>
<sequence>MAKKILYLINDGLKEPKYNSGIYNIMYNDLWFDNLGKILVEFNGPKDEFETFEKIQIFIFNFNKNFKSKYLLKYDLLIIDNLSRMTEREIVGLARIYNLVPKEITETYIRLYPSILKECIEWMFVSPIFKQILNYEMTYKNSLYERIKKHH</sequence>
<name>A0A6C0ETB3_9ZZZZ</name>
<protein>
    <submittedName>
        <fullName evidence="1">Uncharacterized protein</fullName>
    </submittedName>
</protein>